<sequence>MTGCRTRASCSRRLWHSSYTVLSGRWLGCLSLTLSARVVYRKYRRVVVGSRGCVDGSACQHVRIADMARWRSSAAKERCVWVLYNTTQPTCVLALQSLRMQADQTLVHVRRRACRRGDAFSIQVQLGIEESPSSCLLYTVAEAKVSPTVLTLSTSIEWIAAVRSSTGRVIDCHPTGPSAPDPLSGSPGFRKSGLASVYTRASRPPNCVLRLSRAACVSVQRQEGCNETTRALCCHVGWIGCHDAVGYTAL</sequence>
<protein>
    <submittedName>
        <fullName evidence="1">Uncharacterized protein</fullName>
    </submittedName>
</protein>
<evidence type="ECO:0000313" key="2">
    <source>
        <dbReference type="Proteomes" id="UP001303222"/>
    </source>
</evidence>
<gene>
    <name evidence="1" type="ORF">QBC32DRAFT_94427</name>
</gene>
<dbReference type="Proteomes" id="UP001303222">
    <property type="component" value="Unassembled WGS sequence"/>
</dbReference>
<dbReference type="AlphaFoldDB" id="A0AAN6P090"/>
<proteinExistence type="predicted"/>
<organism evidence="1 2">
    <name type="scientific">Pseudoneurospora amorphoporcata</name>
    <dbReference type="NCBI Taxonomy" id="241081"/>
    <lineage>
        <taxon>Eukaryota</taxon>
        <taxon>Fungi</taxon>
        <taxon>Dikarya</taxon>
        <taxon>Ascomycota</taxon>
        <taxon>Pezizomycotina</taxon>
        <taxon>Sordariomycetes</taxon>
        <taxon>Sordariomycetidae</taxon>
        <taxon>Sordariales</taxon>
        <taxon>Sordariaceae</taxon>
        <taxon>Pseudoneurospora</taxon>
    </lineage>
</organism>
<reference evidence="1" key="1">
    <citation type="journal article" date="2023" name="Mol. Phylogenet. Evol.">
        <title>Genome-scale phylogeny and comparative genomics of the fungal order Sordariales.</title>
        <authorList>
            <person name="Hensen N."/>
            <person name="Bonometti L."/>
            <person name="Westerberg I."/>
            <person name="Brannstrom I.O."/>
            <person name="Guillou S."/>
            <person name="Cros-Aarteil S."/>
            <person name="Calhoun S."/>
            <person name="Haridas S."/>
            <person name="Kuo A."/>
            <person name="Mondo S."/>
            <person name="Pangilinan J."/>
            <person name="Riley R."/>
            <person name="LaButti K."/>
            <person name="Andreopoulos B."/>
            <person name="Lipzen A."/>
            <person name="Chen C."/>
            <person name="Yan M."/>
            <person name="Daum C."/>
            <person name="Ng V."/>
            <person name="Clum A."/>
            <person name="Steindorff A."/>
            <person name="Ohm R.A."/>
            <person name="Martin F."/>
            <person name="Silar P."/>
            <person name="Natvig D.O."/>
            <person name="Lalanne C."/>
            <person name="Gautier V."/>
            <person name="Ament-Velasquez S.L."/>
            <person name="Kruys A."/>
            <person name="Hutchinson M.I."/>
            <person name="Powell A.J."/>
            <person name="Barry K."/>
            <person name="Miller A.N."/>
            <person name="Grigoriev I.V."/>
            <person name="Debuchy R."/>
            <person name="Gladieux P."/>
            <person name="Hiltunen Thoren M."/>
            <person name="Johannesson H."/>
        </authorList>
    </citation>
    <scope>NUCLEOTIDE SEQUENCE</scope>
    <source>
        <strain evidence="1">CBS 626.80</strain>
    </source>
</reference>
<reference evidence="1" key="2">
    <citation type="submission" date="2023-06" db="EMBL/GenBank/DDBJ databases">
        <authorList>
            <consortium name="Lawrence Berkeley National Laboratory"/>
            <person name="Mondo S.J."/>
            <person name="Hensen N."/>
            <person name="Bonometti L."/>
            <person name="Westerberg I."/>
            <person name="Brannstrom I.O."/>
            <person name="Guillou S."/>
            <person name="Cros-Aarteil S."/>
            <person name="Calhoun S."/>
            <person name="Haridas S."/>
            <person name="Kuo A."/>
            <person name="Pangilinan J."/>
            <person name="Riley R."/>
            <person name="Labutti K."/>
            <person name="Andreopoulos B."/>
            <person name="Lipzen A."/>
            <person name="Chen C."/>
            <person name="Yanf M."/>
            <person name="Daum C."/>
            <person name="Ng V."/>
            <person name="Clum A."/>
            <person name="Steindorff A."/>
            <person name="Ohm R."/>
            <person name="Martin F."/>
            <person name="Silar P."/>
            <person name="Natvig D."/>
            <person name="Lalanne C."/>
            <person name="Gautier V."/>
            <person name="Ament-Velasquez S.L."/>
            <person name="Kruys A."/>
            <person name="Hutchinson M.I."/>
            <person name="Powell A.J."/>
            <person name="Barry K."/>
            <person name="Miller A.N."/>
            <person name="Grigoriev I.V."/>
            <person name="Debuchy R."/>
            <person name="Gladieux P."/>
            <person name="Thoren M.H."/>
            <person name="Johannesson H."/>
        </authorList>
    </citation>
    <scope>NUCLEOTIDE SEQUENCE</scope>
    <source>
        <strain evidence="1">CBS 626.80</strain>
    </source>
</reference>
<name>A0AAN6P090_9PEZI</name>
<keyword evidence="2" id="KW-1185">Reference proteome</keyword>
<comment type="caution">
    <text evidence="1">The sequence shown here is derived from an EMBL/GenBank/DDBJ whole genome shotgun (WGS) entry which is preliminary data.</text>
</comment>
<evidence type="ECO:0000313" key="1">
    <source>
        <dbReference type="EMBL" id="KAK3954179.1"/>
    </source>
</evidence>
<accession>A0AAN6P090</accession>
<dbReference type="EMBL" id="MU859093">
    <property type="protein sequence ID" value="KAK3954179.1"/>
    <property type="molecule type" value="Genomic_DNA"/>
</dbReference>